<reference evidence="7 8" key="1">
    <citation type="journal article" date="2005" name="Genome Res.">
        <title>Living with two extremes: conclusions from the genome sequence of Natronomonas pharaonis.</title>
        <authorList>
            <person name="Falb M."/>
            <person name="Pfeiffer F."/>
            <person name="Palm P."/>
            <person name="Rodewald K."/>
            <person name="Hickmann V."/>
            <person name="Tittor J."/>
            <person name="Oesterhelt D."/>
        </authorList>
    </citation>
    <scope>NUCLEOTIDE SEQUENCE [LARGE SCALE GENOMIC DNA]</scope>
    <source>
        <strain evidence="8">ATCC 35678 / DSM 2160 / CIP 103997 / JCM 8858 / NBRC 14720 / NCIMB 2260 / Gabara</strain>
    </source>
</reference>
<gene>
    <name evidence="7" type="primary">jamm1</name>
    <name evidence="7" type="ordered locus">NP_0062A</name>
</gene>
<evidence type="ECO:0000256" key="4">
    <source>
        <dbReference type="ARBA" id="ARBA00022833"/>
    </source>
</evidence>
<accession>Q3IUQ8</accession>
<dbReference type="EMBL" id="CR936257">
    <property type="protein sequence ID" value="CAI48122.1"/>
    <property type="molecule type" value="Genomic_DNA"/>
</dbReference>
<evidence type="ECO:0000256" key="3">
    <source>
        <dbReference type="ARBA" id="ARBA00022801"/>
    </source>
</evidence>
<dbReference type="SUPFAM" id="SSF102712">
    <property type="entry name" value="JAB1/MPN domain"/>
    <property type="match status" value="1"/>
</dbReference>
<keyword evidence="4" id="KW-0862">Zinc</keyword>
<evidence type="ECO:0000313" key="7">
    <source>
        <dbReference type="EMBL" id="CAI48122.1"/>
    </source>
</evidence>
<keyword evidence="2" id="KW-0479">Metal-binding</keyword>
<dbReference type="CDD" id="cd08070">
    <property type="entry name" value="MPN_like"/>
    <property type="match status" value="1"/>
</dbReference>
<dbReference type="InterPro" id="IPR000555">
    <property type="entry name" value="JAMM/MPN+_dom"/>
</dbReference>
<dbReference type="EC" id="3.4.24.88" evidence="7"/>
<dbReference type="NCBIfam" id="NF041370">
    <property type="entry name" value="desamp_Halo"/>
    <property type="match status" value="1"/>
</dbReference>
<dbReference type="Gene3D" id="3.40.140.10">
    <property type="entry name" value="Cytidine Deaminase, domain 2"/>
    <property type="match status" value="1"/>
</dbReference>
<dbReference type="InterPro" id="IPR051929">
    <property type="entry name" value="VirAsm_ModProt"/>
</dbReference>
<dbReference type="RefSeq" id="WP_011321761.1">
    <property type="nucleotide sequence ID" value="NC_007426.1"/>
</dbReference>
<sequence length="137" mass="14888">MTLRLPAAVRDAIVAHARAGTPEEVVGALAGHHGEDCSTVERAYRARNAAERPRTRYEIAPTQELSLLDSIDTAGLDVVGFYHSHPDGPGEPSRTDAELAAWPGYSYLIVSLAGEEPVVGCWRWTGETFRSEDTQVL</sequence>
<dbReference type="Proteomes" id="UP000002698">
    <property type="component" value="Chromosome"/>
</dbReference>
<dbReference type="GeneID" id="3700749"/>
<dbReference type="GO" id="GO:0006508">
    <property type="term" value="P:proteolysis"/>
    <property type="evidence" value="ECO:0007669"/>
    <property type="project" value="UniProtKB-KW"/>
</dbReference>
<evidence type="ECO:0000256" key="5">
    <source>
        <dbReference type="ARBA" id="ARBA00023049"/>
    </source>
</evidence>
<dbReference type="Pfam" id="PF14464">
    <property type="entry name" value="Prok-JAB"/>
    <property type="match status" value="1"/>
</dbReference>
<dbReference type="AlphaFoldDB" id="Q3IUQ8"/>
<dbReference type="InterPro" id="IPR053551">
    <property type="entry name" value="Metalloprotease_DSAMP"/>
</dbReference>
<dbReference type="InterPro" id="IPR028090">
    <property type="entry name" value="JAB_dom_prok"/>
</dbReference>
<dbReference type="KEGG" id="nph:NP_0062A"/>
<feature type="domain" description="MPN" evidence="6">
    <location>
        <begin position="2"/>
        <end position="128"/>
    </location>
</feature>
<keyword evidence="8" id="KW-1185">Reference proteome</keyword>
<dbReference type="PROSITE" id="PS50249">
    <property type="entry name" value="MPN"/>
    <property type="match status" value="1"/>
</dbReference>
<dbReference type="InterPro" id="IPR037518">
    <property type="entry name" value="MPN"/>
</dbReference>
<dbReference type="STRING" id="348780.NP_0062A"/>
<dbReference type="GO" id="GO:0008270">
    <property type="term" value="F:zinc ion binding"/>
    <property type="evidence" value="ECO:0007669"/>
    <property type="project" value="TreeGrafter"/>
</dbReference>
<evidence type="ECO:0000259" key="6">
    <source>
        <dbReference type="PROSITE" id="PS50249"/>
    </source>
</evidence>
<dbReference type="FunFam" id="3.40.140.10:FF:000085">
    <property type="entry name" value="Mov34/MPN/PAD-1 family protein"/>
    <property type="match status" value="1"/>
</dbReference>
<dbReference type="SMART" id="SM00232">
    <property type="entry name" value="JAB_MPN"/>
    <property type="match status" value="1"/>
</dbReference>
<organism evidence="7 8">
    <name type="scientific">Natronomonas pharaonis (strain ATCC 35678 / DSM 2160 / CIP 103997 / JCM 8858 / NBRC 14720 / NCIMB 2260 / Gabara)</name>
    <name type="common">Halobacterium pharaonis</name>
    <dbReference type="NCBI Taxonomy" id="348780"/>
    <lineage>
        <taxon>Archaea</taxon>
        <taxon>Methanobacteriati</taxon>
        <taxon>Methanobacteriota</taxon>
        <taxon>Stenosarchaea group</taxon>
        <taxon>Halobacteria</taxon>
        <taxon>Halobacteriales</taxon>
        <taxon>Natronomonadaceae</taxon>
        <taxon>Natronomonas</taxon>
    </lineage>
</organism>
<keyword evidence="1" id="KW-0645">Protease</keyword>
<protein>
    <submittedName>
        <fullName evidence="7">Metalloprotease JAMM1, desampylating</fullName>
        <ecNumber evidence="7">3.4.24.88</ecNumber>
    </submittedName>
</protein>
<dbReference type="EnsemblBacteria" id="CAI48122">
    <property type="protein sequence ID" value="CAI48122"/>
    <property type="gene ID" value="NP_0062A"/>
</dbReference>
<dbReference type="eggNOG" id="arCOG01138">
    <property type="taxonomic scope" value="Archaea"/>
</dbReference>
<dbReference type="MEROPS" id="M67.012"/>
<evidence type="ECO:0000256" key="2">
    <source>
        <dbReference type="ARBA" id="ARBA00022723"/>
    </source>
</evidence>
<evidence type="ECO:0000313" key="8">
    <source>
        <dbReference type="Proteomes" id="UP000002698"/>
    </source>
</evidence>
<dbReference type="PANTHER" id="PTHR34858:SF1">
    <property type="entry name" value="CYSO-CYSTEINE PEPTIDASE"/>
    <property type="match status" value="1"/>
</dbReference>
<keyword evidence="3 7" id="KW-0378">Hydrolase</keyword>
<proteinExistence type="predicted"/>
<dbReference type="OrthoDB" id="10589at2157"/>
<dbReference type="GO" id="GO:0008235">
    <property type="term" value="F:metalloexopeptidase activity"/>
    <property type="evidence" value="ECO:0007669"/>
    <property type="project" value="TreeGrafter"/>
</dbReference>
<name>Q3IUQ8_NATPD</name>
<evidence type="ECO:0000256" key="1">
    <source>
        <dbReference type="ARBA" id="ARBA00022670"/>
    </source>
</evidence>
<dbReference type="HOGENOM" id="CLU_116765_1_0_2"/>
<dbReference type="PANTHER" id="PTHR34858">
    <property type="entry name" value="CYSO-CYSTEINE PEPTIDASE"/>
    <property type="match status" value="1"/>
</dbReference>
<keyword evidence="5 7" id="KW-0482">Metalloprotease</keyword>